<accession>A0A1Y0IGL8</accession>
<dbReference type="PANTHER" id="PTHR30477">
    <property type="entry name" value="ABC-TRANSPORTER METAL-BINDING PROTEIN"/>
    <property type="match status" value="1"/>
</dbReference>
<evidence type="ECO:0000256" key="3">
    <source>
        <dbReference type="ARBA" id="ARBA00022692"/>
    </source>
</evidence>
<evidence type="ECO:0000256" key="5">
    <source>
        <dbReference type="ARBA" id="ARBA00023136"/>
    </source>
</evidence>
<evidence type="ECO:0000256" key="7">
    <source>
        <dbReference type="SAM" id="Phobius"/>
    </source>
</evidence>
<comment type="subcellular location">
    <subcellularLocation>
        <location evidence="6">Cell membrane</location>
        <topology evidence="6">Multi-pass membrane protein</topology>
    </subcellularLocation>
    <subcellularLocation>
        <location evidence="1">Membrane</location>
        <topology evidence="1">Multi-pass membrane protein</topology>
    </subcellularLocation>
</comment>
<feature type="transmembrane region" description="Helical" evidence="7">
    <location>
        <begin position="90"/>
        <end position="107"/>
    </location>
</feature>
<protein>
    <submittedName>
        <fullName evidence="8">Mn2+/Zn2+ ABC transporter permease</fullName>
    </submittedName>
</protein>
<dbReference type="Proteomes" id="UP000196027">
    <property type="component" value="Chromosome"/>
</dbReference>
<reference evidence="8 9" key="1">
    <citation type="submission" date="2017-05" db="EMBL/GenBank/DDBJ databases">
        <title>Genomic insights into alkan degradation activity of Oleiphilus messinensis.</title>
        <authorList>
            <person name="Kozyavkin S.A."/>
            <person name="Slesarev A.I."/>
            <person name="Golyshin P.N."/>
            <person name="Korzhenkov A."/>
            <person name="Golyshina O.N."/>
            <person name="Toshchakov S.V."/>
        </authorList>
    </citation>
    <scope>NUCLEOTIDE SEQUENCE [LARGE SCALE GENOMIC DNA]</scope>
    <source>
        <strain evidence="8 9">ME102</strain>
    </source>
</reference>
<dbReference type="Pfam" id="PF00950">
    <property type="entry name" value="ABC-3"/>
    <property type="match status" value="1"/>
</dbReference>
<evidence type="ECO:0000313" key="8">
    <source>
        <dbReference type="EMBL" id="ARU59259.1"/>
    </source>
</evidence>
<feature type="transmembrane region" description="Helical" evidence="7">
    <location>
        <begin position="64"/>
        <end position="84"/>
    </location>
</feature>
<dbReference type="InterPro" id="IPR001626">
    <property type="entry name" value="ABC_TroCD"/>
</dbReference>
<comment type="similarity">
    <text evidence="2 6">Belongs to the ABC-3 integral membrane protein family.</text>
</comment>
<proteinExistence type="inferred from homology"/>
<dbReference type="InterPro" id="IPR037294">
    <property type="entry name" value="ABC_BtuC-like"/>
</dbReference>
<dbReference type="PANTHER" id="PTHR30477:SF19">
    <property type="entry name" value="METAL ABC TRANSPORTER PERMEASE"/>
    <property type="match status" value="1"/>
</dbReference>
<keyword evidence="5 7" id="KW-0472">Membrane</keyword>
<feature type="transmembrane region" description="Helical" evidence="7">
    <location>
        <begin position="225"/>
        <end position="242"/>
    </location>
</feature>
<dbReference type="GO" id="GO:0055085">
    <property type="term" value="P:transmembrane transport"/>
    <property type="evidence" value="ECO:0007669"/>
    <property type="project" value="InterPro"/>
</dbReference>
<keyword evidence="9" id="KW-1185">Reference proteome</keyword>
<keyword evidence="3 6" id="KW-0812">Transmembrane</keyword>
<sequence length="256" mass="27266">MLWLWLPCTASLLLCIALVPLGRQVLTRGVVFADIAIAQWAALGVIVQSQWSAHWLSLIQPLPVLGLLSALICAFGIKIIVRAVPAYREAMIGILYVFAASLSTLVVSQDPHGAQLLATAMNGDLLWTSKQHLIPLVLSAVLVLLWCGIGVPQLRAKLFLPLFALVVTLAVDLAGIYVVFATLIVAPLLLCHLRGSRTALAIVVSFTGHVAGLCGSAIFDWPAGAVVVVAIVLISVSVTLLLQNQRNRSQFLSGTV</sequence>
<dbReference type="AlphaFoldDB" id="A0A1Y0IGL8"/>
<evidence type="ECO:0000256" key="2">
    <source>
        <dbReference type="ARBA" id="ARBA00008034"/>
    </source>
</evidence>
<evidence type="ECO:0000256" key="1">
    <source>
        <dbReference type="ARBA" id="ARBA00004141"/>
    </source>
</evidence>
<name>A0A1Y0IGL8_9GAMM</name>
<keyword evidence="4 7" id="KW-1133">Transmembrane helix</keyword>
<feature type="transmembrane region" description="Helical" evidence="7">
    <location>
        <begin position="158"/>
        <end position="191"/>
    </location>
</feature>
<feature type="transmembrane region" description="Helical" evidence="7">
    <location>
        <begin position="37"/>
        <end position="57"/>
    </location>
</feature>
<gene>
    <name evidence="8" type="ORF">OLMES_5279</name>
</gene>
<dbReference type="KEGG" id="ome:OLMES_5279"/>
<organism evidence="8 9">
    <name type="scientific">Oleiphilus messinensis</name>
    <dbReference type="NCBI Taxonomy" id="141451"/>
    <lineage>
        <taxon>Bacteria</taxon>
        <taxon>Pseudomonadati</taxon>
        <taxon>Pseudomonadota</taxon>
        <taxon>Gammaproteobacteria</taxon>
        <taxon>Oceanospirillales</taxon>
        <taxon>Oleiphilaceae</taxon>
        <taxon>Oleiphilus</taxon>
    </lineage>
</organism>
<keyword evidence="6" id="KW-0813">Transport</keyword>
<evidence type="ECO:0000313" key="9">
    <source>
        <dbReference type="Proteomes" id="UP000196027"/>
    </source>
</evidence>
<dbReference type="EMBL" id="CP021425">
    <property type="protein sequence ID" value="ARU59259.1"/>
    <property type="molecule type" value="Genomic_DNA"/>
</dbReference>
<dbReference type="GO" id="GO:0010043">
    <property type="term" value="P:response to zinc ion"/>
    <property type="evidence" value="ECO:0007669"/>
    <property type="project" value="TreeGrafter"/>
</dbReference>
<dbReference type="GO" id="GO:0043190">
    <property type="term" value="C:ATP-binding cassette (ABC) transporter complex"/>
    <property type="evidence" value="ECO:0007669"/>
    <property type="project" value="InterPro"/>
</dbReference>
<evidence type="ECO:0000256" key="6">
    <source>
        <dbReference type="RuleBase" id="RU003943"/>
    </source>
</evidence>
<feature type="transmembrane region" description="Helical" evidence="7">
    <location>
        <begin position="133"/>
        <end position="152"/>
    </location>
</feature>
<evidence type="ECO:0000256" key="4">
    <source>
        <dbReference type="ARBA" id="ARBA00022989"/>
    </source>
</evidence>
<dbReference type="SUPFAM" id="SSF81345">
    <property type="entry name" value="ABC transporter involved in vitamin B12 uptake, BtuC"/>
    <property type="match status" value="1"/>
</dbReference>